<dbReference type="AlphaFoldDB" id="A0AAV4XNP7"/>
<evidence type="ECO:0000313" key="2">
    <source>
        <dbReference type="Proteomes" id="UP001054945"/>
    </source>
</evidence>
<name>A0AAV4XNP7_CAEEX</name>
<dbReference type="EMBL" id="BPLR01000644">
    <property type="protein sequence ID" value="GIY96279.1"/>
    <property type="molecule type" value="Genomic_DNA"/>
</dbReference>
<sequence>MCFVRGFATKPKRSVEMDLTGQCICRTVRSTTLKYIHIKITYVSGFQPEVTWLTGWDSILLYGNAIGWDIPSGISSGQISGTISVGDSELQPPTTISSELTTVRTRDSRISLFL</sequence>
<dbReference type="Proteomes" id="UP001054945">
    <property type="component" value="Unassembled WGS sequence"/>
</dbReference>
<gene>
    <name evidence="1" type="ORF">CEXT_726361</name>
</gene>
<protein>
    <submittedName>
        <fullName evidence="1">Uncharacterized protein</fullName>
    </submittedName>
</protein>
<keyword evidence="2" id="KW-1185">Reference proteome</keyword>
<accession>A0AAV4XNP7</accession>
<reference evidence="1 2" key="1">
    <citation type="submission" date="2021-06" db="EMBL/GenBank/DDBJ databases">
        <title>Caerostris extrusa draft genome.</title>
        <authorList>
            <person name="Kono N."/>
            <person name="Arakawa K."/>
        </authorList>
    </citation>
    <scope>NUCLEOTIDE SEQUENCE [LARGE SCALE GENOMIC DNA]</scope>
</reference>
<comment type="caution">
    <text evidence="1">The sequence shown here is derived from an EMBL/GenBank/DDBJ whole genome shotgun (WGS) entry which is preliminary data.</text>
</comment>
<proteinExistence type="predicted"/>
<evidence type="ECO:0000313" key="1">
    <source>
        <dbReference type="EMBL" id="GIY96279.1"/>
    </source>
</evidence>
<organism evidence="1 2">
    <name type="scientific">Caerostris extrusa</name>
    <name type="common">Bark spider</name>
    <name type="synonym">Caerostris bankana</name>
    <dbReference type="NCBI Taxonomy" id="172846"/>
    <lineage>
        <taxon>Eukaryota</taxon>
        <taxon>Metazoa</taxon>
        <taxon>Ecdysozoa</taxon>
        <taxon>Arthropoda</taxon>
        <taxon>Chelicerata</taxon>
        <taxon>Arachnida</taxon>
        <taxon>Araneae</taxon>
        <taxon>Araneomorphae</taxon>
        <taxon>Entelegynae</taxon>
        <taxon>Araneoidea</taxon>
        <taxon>Araneidae</taxon>
        <taxon>Caerostris</taxon>
    </lineage>
</organism>